<accession>A0A9P0E3A8</accession>
<organism evidence="3 4">
    <name type="scientific">Nezara viridula</name>
    <name type="common">Southern green stink bug</name>
    <name type="synonym">Cimex viridulus</name>
    <dbReference type="NCBI Taxonomy" id="85310"/>
    <lineage>
        <taxon>Eukaryota</taxon>
        <taxon>Metazoa</taxon>
        <taxon>Ecdysozoa</taxon>
        <taxon>Arthropoda</taxon>
        <taxon>Hexapoda</taxon>
        <taxon>Insecta</taxon>
        <taxon>Pterygota</taxon>
        <taxon>Neoptera</taxon>
        <taxon>Paraneoptera</taxon>
        <taxon>Hemiptera</taxon>
        <taxon>Heteroptera</taxon>
        <taxon>Panheteroptera</taxon>
        <taxon>Pentatomomorpha</taxon>
        <taxon>Pentatomoidea</taxon>
        <taxon>Pentatomidae</taxon>
        <taxon>Pentatominae</taxon>
        <taxon>Nezara</taxon>
    </lineage>
</organism>
<dbReference type="GO" id="GO:0005739">
    <property type="term" value="C:mitochondrion"/>
    <property type="evidence" value="ECO:0007669"/>
    <property type="project" value="TreeGrafter"/>
</dbReference>
<dbReference type="InterPro" id="IPR052618">
    <property type="entry name" value="ComplexI_NDUFA12"/>
</dbReference>
<name>A0A9P0E3A8_NEZVI</name>
<sequence>MGRQFRGNLIGTDYKGNQYYEIPKSQTNRRNARWFVPKDGNEDKFDAGLPSEWESWLRYRRKTPPTDEEIKQNLELMKTKQEKAAEIESKFKETSTPPGQSLTFPKYKDYEQQPGEKS</sequence>
<dbReference type="EMBL" id="OV725077">
    <property type="protein sequence ID" value="CAH1390941.1"/>
    <property type="molecule type" value="Genomic_DNA"/>
</dbReference>
<protein>
    <recommendedName>
        <fullName evidence="5">NADH dehydrogenase [ubiquinone] 1 alpha subcomplex assembly factor 2</fullName>
    </recommendedName>
</protein>
<dbReference type="PANTHER" id="PTHR32470">
    <property type="entry name" value="ADH DEHYDROGENASE [UBIQUINONE] 1 ALPHA SUBCOMPLEX ASSEMBLY FACTOR 2"/>
    <property type="match status" value="1"/>
</dbReference>
<evidence type="ECO:0000313" key="3">
    <source>
        <dbReference type="EMBL" id="CAH1390941.1"/>
    </source>
</evidence>
<dbReference type="GO" id="GO:0032981">
    <property type="term" value="P:mitochondrial respiratory chain complex I assembly"/>
    <property type="evidence" value="ECO:0007669"/>
    <property type="project" value="TreeGrafter"/>
</dbReference>
<keyword evidence="4" id="KW-1185">Reference proteome</keyword>
<evidence type="ECO:0000256" key="1">
    <source>
        <dbReference type="ARBA" id="ARBA00007355"/>
    </source>
</evidence>
<dbReference type="AlphaFoldDB" id="A0A9P0E3A8"/>
<reference evidence="3" key="1">
    <citation type="submission" date="2022-01" db="EMBL/GenBank/DDBJ databases">
        <authorList>
            <person name="King R."/>
        </authorList>
    </citation>
    <scope>NUCLEOTIDE SEQUENCE</scope>
</reference>
<dbReference type="OrthoDB" id="10255576at2759"/>
<feature type="region of interest" description="Disordered" evidence="2">
    <location>
        <begin position="80"/>
        <end position="118"/>
    </location>
</feature>
<evidence type="ECO:0008006" key="5">
    <source>
        <dbReference type="Google" id="ProtNLM"/>
    </source>
</evidence>
<evidence type="ECO:0000256" key="2">
    <source>
        <dbReference type="SAM" id="MobiDB-lite"/>
    </source>
</evidence>
<proteinExistence type="inferred from homology"/>
<dbReference type="Pfam" id="PF05071">
    <property type="entry name" value="NDUFA12"/>
    <property type="match status" value="1"/>
</dbReference>
<feature type="compositionally biased region" description="Basic and acidic residues" evidence="2">
    <location>
        <begin position="106"/>
        <end position="118"/>
    </location>
</feature>
<gene>
    <name evidence="3" type="ORF">NEZAVI_LOCUS2048</name>
</gene>
<feature type="compositionally biased region" description="Basic and acidic residues" evidence="2">
    <location>
        <begin position="80"/>
        <end position="93"/>
    </location>
</feature>
<dbReference type="PANTHER" id="PTHR32470:SF2">
    <property type="entry name" value="NADH DEHYDROGENASE [UBIQUINONE] 1 ALPHA SUBCOMPLEX ASSEMBLY FACTOR 2"/>
    <property type="match status" value="1"/>
</dbReference>
<feature type="compositionally biased region" description="Polar residues" evidence="2">
    <location>
        <begin position="94"/>
        <end position="103"/>
    </location>
</feature>
<comment type="similarity">
    <text evidence="1">Belongs to the complex I NDUFA12 subunit family.</text>
</comment>
<dbReference type="Proteomes" id="UP001152798">
    <property type="component" value="Chromosome 1"/>
</dbReference>
<evidence type="ECO:0000313" key="4">
    <source>
        <dbReference type="Proteomes" id="UP001152798"/>
    </source>
</evidence>
<dbReference type="GO" id="GO:0045271">
    <property type="term" value="C:respiratory chain complex I"/>
    <property type="evidence" value="ECO:0007669"/>
    <property type="project" value="InterPro"/>
</dbReference>
<dbReference type="InterPro" id="IPR007763">
    <property type="entry name" value="NDUFA12"/>
</dbReference>